<dbReference type="AlphaFoldDB" id="A0A9P1VZN9"/>
<evidence type="ECO:0000313" key="3">
    <source>
        <dbReference type="Proteomes" id="UP000045039"/>
    </source>
</evidence>
<proteinExistence type="predicted"/>
<comment type="caution">
    <text evidence="2">The sequence shown here is derived from an EMBL/GenBank/DDBJ whole genome shotgun (WGS) entry which is preliminary data.</text>
</comment>
<evidence type="ECO:0000313" key="2">
    <source>
        <dbReference type="EMBL" id="CRP79963.1"/>
    </source>
</evidence>
<dbReference type="Proteomes" id="UP000045039">
    <property type="component" value="Unassembled WGS sequence"/>
</dbReference>
<feature type="signal peptide" evidence="1">
    <location>
        <begin position="1"/>
        <end position="25"/>
    </location>
</feature>
<keyword evidence="1" id="KW-0732">Signal</keyword>
<dbReference type="RefSeq" id="WP_003148967.1">
    <property type="nucleotide sequence ID" value="NZ_CAADLS010000019.1"/>
</dbReference>
<reference evidence="3" key="1">
    <citation type="submission" date="2015-06" db="EMBL/GenBank/DDBJ databases">
        <authorList>
            <person name="Radhakrishnan Rajesh"/>
            <person name="Underwood Anthony"/>
            <person name="Al-Shahib Ali"/>
        </authorList>
    </citation>
    <scope>NUCLEOTIDE SEQUENCE [LARGE SCALE GENOMIC DNA]</scope>
    <source>
        <strain evidence="3">P19_London_7_VIM_2_05_10</strain>
    </source>
</reference>
<name>A0A9P1VZN9_PSEAI</name>
<organism evidence="2 3">
    <name type="scientific">Pseudomonas aeruginosa</name>
    <dbReference type="NCBI Taxonomy" id="287"/>
    <lineage>
        <taxon>Bacteria</taxon>
        <taxon>Pseudomonadati</taxon>
        <taxon>Pseudomonadota</taxon>
        <taxon>Gammaproteobacteria</taxon>
        <taxon>Pseudomonadales</taxon>
        <taxon>Pseudomonadaceae</taxon>
        <taxon>Pseudomonas</taxon>
    </lineage>
</organism>
<accession>A0A9P1VZN9</accession>
<feature type="chain" id="PRO_5040385512" evidence="1">
    <location>
        <begin position="26"/>
        <end position="137"/>
    </location>
</feature>
<sequence>MRNKVALWVAAGTMALFADQLSAAALVVQDAVQLTDGSTRLVTCDNTKGLFVIYEPISITDAFVVRTDVRNQRLADVLAGILPNGWTIRYVAPGVEDDRVNLAVSTYWADGLKVLAHDFNLFVLINGEKREVLIGRV</sequence>
<dbReference type="EMBL" id="CVVU01000245">
    <property type="protein sequence ID" value="CRP79963.1"/>
    <property type="molecule type" value="Genomic_DNA"/>
</dbReference>
<gene>
    <name evidence="2" type="ORF">PAERUG_P19_London_7_VIM_2_05_10_05584</name>
</gene>
<evidence type="ECO:0000256" key="1">
    <source>
        <dbReference type="SAM" id="SignalP"/>
    </source>
</evidence>
<protein>
    <submittedName>
        <fullName evidence="2">Uncharacterized protein</fullName>
    </submittedName>
</protein>